<dbReference type="AlphaFoldDB" id="A0A1Y1V3U3"/>
<name>A0A1Y1V3U3_9FUNG</name>
<dbReference type="Proteomes" id="UP000193719">
    <property type="component" value="Unassembled WGS sequence"/>
</dbReference>
<accession>A0A1Y1V3U3</accession>
<evidence type="ECO:0000313" key="2">
    <source>
        <dbReference type="Proteomes" id="UP000193719"/>
    </source>
</evidence>
<dbReference type="EMBL" id="MCFH01000034">
    <property type="protein sequence ID" value="ORX46591.1"/>
    <property type="molecule type" value="Genomic_DNA"/>
</dbReference>
<evidence type="ECO:0008006" key="3">
    <source>
        <dbReference type="Google" id="ProtNLM"/>
    </source>
</evidence>
<dbReference type="SUPFAM" id="SSF51126">
    <property type="entry name" value="Pectin lyase-like"/>
    <property type="match status" value="1"/>
</dbReference>
<dbReference type="InterPro" id="IPR011050">
    <property type="entry name" value="Pectin_lyase_fold/virulence"/>
</dbReference>
<sequence length="324" mass="36977">MIKQLSYISIVIYFIILSSLNTVNTKSITIFSENDFRKALNSDYSNIIFKSSISIEGNYTLNSSIDKINITGISKDVILKFKNDIDGLYINDCNIVNIYNLTLVGNLFISDSFNITISDVNINGLIQTSSSNVFLNKVTYNNNQSQKSQYGIIQNKGFLTIYNSYFYGSSSITENILYVTNDKKEEIENYENALLTIINSNFTGEYECGIIKASSYRLYIQYSNFERGFTYDNGAVLNSELSYVYIDDCFFEDNLSYNSGGVFYFDNNYYNHCYSSEFRNSTAYKDGGIVYISNLDVINSYFYNIIISNINQYTDSDSSGIIAW</sequence>
<keyword evidence="2" id="KW-1185">Reference proteome</keyword>
<dbReference type="OrthoDB" id="10463508at2759"/>
<comment type="caution">
    <text evidence="1">The sequence shown here is derived from an EMBL/GenBank/DDBJ whole genome shotgun (WGS) entry which is preliminary data.</text>
</comment>
<reference evidence="1 2" key="2">
    <citation type="submission" date="2016-08" db="EMBL/GenBank/DDBJ databases">
        <title>Pervasive Adenine N6-methylation of Active Genes in Fungi.</title>
        <authorList>
            <consortium name="DOE Joint Genome Institute"/>
            <person name="Mondo S.J."/>
            <person name="Dannebaum R.O."/>
            <person name="Kuo R.C."/>
            <person name="Labutti K."/>
            <person name="Haridas S."/>
            <person name="Kuo A."/>
            <person name="Salamov A."/>
            <person name="Ahrendt S.R."/>
            <person name="Lipzen A."/>
            <person name="Sullivan W."/>
            <person name="Andreopoulos W.B."/>
            <person name="Clum A."/>
            <person name="Lindquist E."/>
            <person name="Daum C."/>
            <person name="Ramamoorthy G.K."/>
            <person name="Gryganskyi A."/>
            <person name="Culley D."/>
            <person name="Magnuson J.K."/>
            <person name="James T.Y."/>
            <person name="O'Malley M.A."/>
            <person name="Stajich J.E."/>
            <person name="Spatafora J.W."/>
            <person name="Visel A."/>
            <person name="Grigoriev I.V."/>
        </authorList>
    </citation>
    <scope>NUCLEOTIDE SEQUENCE [LARGE SCALE GENOMIC DNA]</scope>
    <source>
        <strain evidence="2">finn</strain>
    </source>
</reference>
<organism evidence="1 2">
    <name type="scientific">Piromyces finnis</name>
    <dbReference type="NCBI Taxonomy" id="1754191"/>
    <lineage>
        <taxon>Eukaryota</taxon>
        <taxon>Fungi</taxon>
        <taxon>Fungi incertae sedis</taxon>
        <taxon>Chytridiomycota</taxon>
        <taxon>Chytridiomycota incertae sedis</taxon>
        <taxon>Neocallimastigomycetes</taxon>
        <taxon>Neocallimastigales</taxon>
        <taxon>Neocallimastigaceae</taxon>
        <taxon>Piromyces</taxon>
    </lineage>
</organism>
<protein>
    <recommendedName>
        <fullName evidence="3">Right handed beta helix domain-containing protein</fullName>
    </recommendedName>
</protein>
<proteinExistence type="predicted"/>
<reference evidence="1 2" key="1">
    <citation type="submission" date="2016-08" db="EMBL/GenBank/DDBJ databases">
        <title>Genomes of anaerobic fungi encode conserved fungal cellulosomes for biomass hydrolysis.</title>
        <authorList>
            <consortium name="DOE Joint Genome Institute"/>
            <person name="Haitjema C.H."/>
            <person name="Gilmore S.P."/>
            <person name="Henske J.K."/>
            <person name="Solomon K.V."/>
            <person name="De Groot R."/>
            <person name="Kuo A."/>
            <person name="Mondo S.J."/>
            <person name="Salamov A.A."/>
            <person name="Labutti K."/>
            <person name="Zhao Z."/>
            <person name="Chiniquy J."/>
            <person name="Barry K."/>
            <person name="Brewer H.M."/>
            <person name="Purvine S.O."/>
            <person name="Wright A.T."/>
            <person name="Boxma B."/>
            <person name="Van Alen T."/>
            <person name="Hackstein J.H."/>
            <person name="Baker S.E."/>
            <person name="Grigoriev I.V."/>
            <person name="O'Malley M.A."/>
        </authorList>
    </citation>
    <scope>NUCLEOTIDE SEQUENCE [LARGE SCALE GENOMIC DNA]</scope>
    <source>
        <strain evidence="2">finn</strain>
    </source>
</reference>
<evidence type="ECO:0000313" key="1">
    <source>
        <dbReference type="EMBL" id="ORX46591.1"/>
    </source>
</evidence>
<gene>
    <name evidence="1" type="ORF">BCR36DRAFT_297134</name>
</gene>